<protein>
    <submittedName>
        <fullName evidence="1">Uncharacterized protein</fullName>
    </submittedName>
</protein>
<reference evidence="1 2" key="1">
    <citation type="journal article" date="2019" name="Sci. Rep.">
        <title>Orb-weaving spider Araneus ventricosus genome elucidates the spidroin gene catalogue.</title>
        <authorList>
            <person name="Kono N."/>
            <person name="Nakamura H."/>
            <person name="Ohtoshi R."/>
            <person name="Moran D.A.P."/>
            <person name="Shinohara A."/>
            <person name="Yoshida Y."/>
            <person name="Fujiwara M."/>
            <person name="Mori M."/>
            <person name="Tomita M."/>
            <person name="Arakawa K."/>
        </authorList>
    </citation>
    <scope>NUCLEOTIDE SEQUENCE [LARGE SCALE GENOMIC DNA]</scope>
</reference>
<name>A0A4Y2JBV6_ARAVE</name>
<sequence length="139" mass="15593">MTRTTPGIAHPLLTATPAGGCLMYDLACNRPNKRRIFSGIGFRTWKLSGFSEGTLPLGHLGLYVCWHVFIQEQEREVDTDNVQLDAGWRGQLLDSIRIVKTTIIIINNNPPGGNLPDKVYGYTKPSQRKDEIQKKRGKN</sequence>
<dbReference type="Proteomes" id="UP000499080">
    <property type="component" value="Unassembled WGS sequence"/>
</dbReference>
<proteinExistence type="predicted"/>
<keyword evidence="2" id="KW-1185">Reference proteome</keyword>
<evidence type="ECO:0000313" key="1">
    <source>
        <dbReference type="EMBL" id="GBM86706.1"/>
    </source>
</evidence>
<accession>A0A4Y2JBV6</accession>
<gene>
    <name evidence="1" type="ORF">AVEN_180244_1</name>
</gene>
<evidence type="ECO:0000313" key="2">
    <source>
        <dbReference type="Proteomes" id="UP000499080"/>
    </source>
</evidence>
<comment type="caution">
    <text evidence="1">The sequence shown here is derived from an EMBL/GenBank/DDBJ whole genome shotgun (WGS) entry which is preliminary data.</text>
</comment>
<organism evidence="1 2">
    <name type="scientific">Araneus ventricosus</name>
    <name type="common">Orbweaver spider</name>
    <name type="synonym">Epeira ventricosa</name>
    <dbReference type="NCBI Taxonomy" id="182803"/>
    <lineage>
        <taxon>Eukaryota</taxon>
        <taxon>Metazoa</taxon>
        <taxon>Ecdysozoa</taxon>
        <taxon>Arthropoda</taxon>
        <taxon>Chelicerata</taxon>
        <taxon>Arachnida</taxon>
        <taxon>Araneae</taxon>
        <taxon>Araneomorphae</taxon>
        <taxon>Entelegynae</taxon>
        <taxon>Araneoidea</taxon>
        <taxon>Araneidae</taxon>
        <taxon>Araneus</taxon>
    </lineage>
</organism>
<dbReference type="AlphaFoldDB" id="A0A4Y2JBV6"/>
<dbReference type="EMBL" id="BGPR01109673">
    <property type="protein sequence ID" value="GBM86706.1"/>
    <property type="molecule type" value="Genomic_DNA"/>
</dbReference>